<dbReference type="PANTHER" id="PTHR35849:SF2">
    <property type="entry name" value="BLR2341 PROTEIN"/>
    <property type="match status" value="1"/>
</dbReference>
<gene>
    <name evidence="2" type="ORF">EXE58_14275</name>
</gene>
<dbReference type="Pfam" id="PF13466">
    <property type="entry name" value="STAS_2"/>
    <property type="match status" value="1"/>
</dbReference>
<evidence type="ECO:0000313" key="3">
    <source>
        <dbReference type="Proteomes" id="UP000294853"/>
    </source>
</evidence>
<dbReference type="Proteomes" id="UP000294853">
    <property type="component" value="Chromosome"/>
</dbReference>
<accession>A0A4P7IGW8</accession>
<dbReference type="OrthoDB" id="3787650at2"/>
<sequence>MDIRSEGAILVLSGAFDVRSTGEVRNALYEQLAGYDSDVVVDMSEVSTVDATALRVLAVATRYAWLTGHHLTLRNPSPSVRRMLHLCRMAHAVEVERTAVSA</sequence>
<feature type="domain" description="STAS" evidence="1">
    <location>
        <begin position="1"/>
        <end position="102"/>
    </location>
</feature>
<dbReference type="RefSeq" id="WP_135268501.1">
    <property type="nucleotide sequence ID" value="NZ_CP038436.1"/>
</dbReference>
<dbReference type="SUPFAM" id="SSF52091">
    <property type="entry name" value="SpoIIaa-like"/>
    <property type="match status" value="1"/>
</dbReference>
<name>A0A4P7IGW8_9ACTN</name>
<dbReference type="KEGG" id="nsn:EXE58_14275"/>
<dbReference type="PANTHER" id="PTHR35849">
    <property type="entry name" value="BLR2341 PROTEIN"/>
    <property type="match status" value="1"/>
</dbReference>
<dbReference type="InterPro" id="IPR058548">
    <property type="entry name" value="MlaB-like_STAS"/>
</dbReference>
<dbReference type="Gene3D" id="3.30.750.24">
    <property type="entry name" value="STAS domain"/>
    <property type="match status" value="1"/>
</dbReference>
<dbReference type="AlphaFoldDB" id="A0A4P7IGW8"/>
<proteinExistence type="predicted"/>
<dbReference type="InterPro" id="IPR036513">
    <property type="entry name" value="STAS_dom_sf"/>
</dbReference>
<dbReference type="EMBL" id="CP038436">
    <property type="protein sequence ID" value="QBX56515.1"/>
    <property type="molecule type" value="Genomic_DNA"/>
</dbReference>
<dbReference type="CDD" id="cd07043">
    <property type="entry name" value="STAS_anti-anti-sigma_factors"/>
    <property type="match status" value="1"/>
</dbReference>
<protein>
    <submittedName>
        <fullName evidence="2">Anti-sigma factor antagonist</fullName>
    </submittedName>
</protein>
<evidence type="ECO:0000313" key="2">
    <source>
        <dbReference type="EMBL" id="QBX56515.1"/>
    </source>
</evidence>
<dbReference type="PROSITE" id="PS50801">
    <property type="entry name" value="STAS"/>
    <property type="match status" value="1"/>
</dbReference>
<dbReference type="InterPro" id="IPR052746">
    <property type="entry name" value="MlaB_ABC_Transporter"/>
</dbReference>
<evidence type="ECO:0000259" key="1">
    <source>
        <dbReference type="PROSITE" id="PS50801"/>
    </source>
</evidence>
<organism evidence="2 3">
    <name type="scientific">Nocardioides seonyuensis</name>
    <dbReference type="NCBI Taxonomy" id="2518371"/>
    <lineage>
        <taxon>Bacteria</taxon>
        <taxon>Bacillati</taxon>
        <taxon>Actinomycetota</taxon>
        <taxon>Actinomycetes</taxon>
        <taxon>Propionibacteriales</taxon>
        <taxon>Nocardioidaceae</taxon>
        <taxon>Nocardioides</taxon>
    </lineage>
</organism>
<keyword evidence="3" id="KW-1185">Reference proteome</keyword>
<reference evidence="2 3" key="1">
    <citation type="submission" date="2019-03" db="EMBL/GenBank/DDBJ databases">
        <title>Three New Species of Nocardioides, Nocardioides euryhalodurans sp. nov., Nocardioides seonyuensis sp. nov. and Nocardioides eburneoflavus sp. nov. Iolated from Soil.</title>
        <authorList>
            <person name="Roh S.G."/>
            <person name="Lee C."/>
            <person name="Kim M.-K."/>
            <person name="Kim S.B."/>
        </authorList>
    </citation>
    <scope>NUCLEOTIDE SEQUENCE [LARGE SCALE GENOMIC DNA]</scope>
    <source>
        <strain evidence="2 3">MMS17-SY207-3</strain>
    </source>
</reference>
<dbReference type="InterPro" id="IPR002645">
    <property type="entry name" value="STAS_dom"/>
</dbReference>